<accession>A0A6A6I5Z1</accession>
<dbReference type="InterPro" id="IPR008427">
    <property type="entry name" value="Extracellular_membr_CFEM_dom"/>
</dbReference>
<feature type="disulfide bond" evidence="15">
    <location>
        <begin position="41"/>
        <end position="48"/>
    </location>
</feature>
<evidence type="ECO:0000256" key="10">
    <source>
        <dbReference type="ARBA" id="ARBA00023004"/>
    </source>
</evidence>
<keyword evidence="9 18" id="KW-0732">Signal</keyword>
<dbReference type="InterPro" id="IPR051735">
    <property type="entry name" value="CFEM_domain"/>
</dbReference>
<keyword evidence="10 15" id="KW-0408">Iron</keyword>
<evidence type="ECO:0000256" key="2">
    <source>
        <dbReference type="ARBA" id="ARBA00004613"/>
    </source>
</evidence>
<comment type="caution">
    <text evidence="15">Lacks conserved residue(s) required for the propagation of feature annotation.</text>
</comment>
<feature type="domain" description="CFEM" evidence="19">
    <location>
        <begin position="1"/>
        <end position="112"/>
    </location>
</feature>
<keyword evidence="17" id="KW-1133">Transmembrane helix</keyword>
<evidence type="ECO:0000256" key="1">
    <source>
        <dbReference type="ARBA" id="ARBA00004609"/>
    </source>
</evidence>
<evidence type="ECO:0000256" key="9">
    <source>
        <dbReference type="ARBA" id="ARBA00022729"/>
    </source>
</evidence>
<dbReference type="GO" id="GO:0046872">
    <property type="term" value="F:metal ion binding"/>
    <property type="evidence" value="ECO:0007669"/>
    <property type="project" value="UniProtKB-UniRule"/>
</dbReference>
<feature type="signal peptide" evidence="18">
    <location>
        <begin position="1"/>
        <end position="20"/>
    </location>
</feature>
<keyword evidence="8 15" id="KW-0479">Metal-binding</keyword>
<dbReference type="GO" id="GO:0005886">
    <property type="term" value="C:plasma membrane"/>
    <property type="evidence" value="ECO:0007669"/>
    <property type="project" value="UniProtKB-SubCell"/>
</dbReference>
<evidence type="ECO:0000256" key="8">
    <source>
        <dbReference type="ARBA" id="ARBA00022723"/>
    </source>
</evidence>
<comment type="subcellular location">
    <subcellularLocation>
        <location evidence="1">Cell membrane</location>
        <topology evidence="1">Lipid-anchor</topology>
        <topology evidence="1">GPI-anchor</topology>
    </subcellularLocation>
    <subcellularLocation>
        <location evidence="2">Secreted</location>
    </subcellularLocation>
</comment>
<dbReference type="Proteomes" id="UP000800094">
    <property type="component" value="Unassembled WGS sequence"/>
</dbReference>
<evidence type="ECO:0000256" key="7">
    <source>
        <dbReference type="ARBA" id="ARBA00022622"/>
    </source>
</evidence>
<keyword evidence="12 15" id="KW-1015">Disulfide bond</keyword>
<evidence type="ECO:0000256" key="4">
    <source>
        <dbReference type="ARBA" id="ARBA00022475"/>
    </source>
</evidence>
<evidence type="ECO:0000256" key="17">
    <source>
        <dbReference type="SAM" id="Phobius"/>
    </source>
</evidence>
<comment type="similarity">
    <text evidence="3">Belongs to the RBT5 family.</text>
</comment>
<dbReference type="GO" id="GO:0098552">
    <property type="term" value="C:side of membrane"/>
    <property type="evidence" value="ECO:0007669"/>
    <property type="project" value="UniProtKB-KW"/>
</dbReference>
<dbReference type="EMBL" id="ML987200">
    <property type="protein sequence ID" value="KAF2245362.1"/>
    <property type="molecule type" value="Genomic_DNA"/>
</dbReference>
<keyword evidence="11 17" id="KW-0472">Membrane</keyword>
<evidence type="ECO:0000256" key="11">
    <source>
        <dbReference type="ARBA" id="ARBA00023136"/>
    </source>
</evidence>
<feature type="region of interest" description="Disordered" evidence="16">
    <location>
        <begin position="110"/>
        <end position="183"/>
    </location>
</feature>
<evidence type="ECO:0000256" key="3">
    <source>
        <dbReference type="ARBA" id="ARBA00010031"/>
    </source>
</evidence>
<keyword evidence="14" id="KW-0449">Lipoprotein</keyword>
<dbReference type="PANTHER" id="PTHR37928">
    <property type="entry name" value="CFEM DOMAIN PROTEIN (AFU_ORTHOLOGUE AFUA_6G14090)"/>
    <property type="match status" value="1"/>
</dbReference>
<dbReference type="SMART" id="SM00747">
    <property type="entry name" value="CFEM"/>
    <property type="match status" value="1"/>
</dbReference>
<feature type="chain" id="PRO_5025469617" description="CFEM domain-containing protein" evidence="18">
    <location>
        <begin position="21"/>
        <end position="282"/>
    </location>
</feature>
<keyword evidence="6 15" id="KW-0349">Heme</keyword>
<dbReference type="GO" id="GO:0005576">
    <property type="term" value="C:extracellular region"/>
    <property type="evidence" value="ECO:0007669"/>
    <property type="project" value="UniProtKB-SubCell"/>
</dbReference>
<keyword evidence="7" id="KW-0336">GPI-anchor</keyword>
<evidence type="ECO:0000256" key="5">
    <source>
        <dbReference type="ARBA" id="ARBA00022525"/>
    </source>
</evidence>
<evidence type="ECO:0000256" key="18">
    <source>
        <dbReference type="SAM" id="SignalP"/>
    </source>
</evidence>
<evidence type="ECO:0000256" key="16">
    <source>
        <dbReference type="SAM" id="MobiDB-lite"/>
    </source>
</evidence>
<keyword evidence="5" id="KW-0964">Secreted</keyword>
<dbReference type="PANTHER" id="PTHR37928:SF2">
    <property type="entry name" value="GPI ANCHORED CFEM DOMAIN PROTEIN (AFU_ORTHOLOGUE AFUA_6G10580)"/>
    <property type="match status" value="1"/>
</dbReference>
<dbReference type="RefSeq" id="XP_033680366.1">
    <property type="nucleotide sequence ID" value="XM_033829637.1"/>
</dbReference>
<organism evidence="20 21">
    <name type="scientific">Trematosphaeria pertusa</name>
    <dbReference type="NCBI Taxonomy" id="390896"/>
    <lineage>
        <taxon>Eukaryota</taxon>
        <taxon>Fungi</taxon>
        <taxon>Dikarya</taxon>
        <taxon>Ascomycota</taxon>
        <taxon>Pezizomycotina</taxon>
        <taxon>Dothideomycetes</taxon>
        <taxon>Pleosporomycetidae</taxon>
        <taxon>Pleosporales</taxon>
        <taxon>Massarineae</taxon>
        <taxon>Trematosphaeriaceae</taxon>
        <taxon>Trematosphaeria</taxon>
    </lineage>
</organism>
<protein>
    <recommendedName>
        <fullName evidence="19">CFEM domain-containing protein</fullName>
    </recommendedName>
</protein>
<dbReference type="OrthoDB" id="3065412at2759"/>
<evidence type="ECO:0000256" key="6">
    <source>
        <dbReference type="ARBA" id="ARBA00022617"/>
    </source>
</evidence>
<evidence type="ECO:0000256" key="12">
    <source>
        <dbReference type="ARBA" id="ARBA00023157"/>
    </source>
</evidence>
<evidence type="ECO:0000256" key="14">
    <source>
        <dbReference type="ARBA" id="ARBA00023288"/>
    </source>
</evidence>
<name>A0A6A6I5Z1_9PLEO</name>
<gene>
    <name evidence="20" type="ORF">BU26DRAFT_521836</name>
</gene>
<feature type="disulfide bond" evidence="15">
    <location>
        <begin position="50"/>
        <end position="83"/>
    </location>
</feature>
<evidence type="ECO:0000313" key="21">
    <source>
        <dbReference type="Proteomes" id="UP000800094"/>
    </source>
</evidence>
<evidence type="ECO:0000313" key="20">
    <source>
        <dbReference type="EMBL" id="KAF2245362.1"/>
    </source>
</evidence>
<feature type="binding site" description="axial binding residue" evidence="15">
    <location>
        <position position="45"/>
    </location>
    <ligand>
        <name>heme</name>
        <dbReference type="ChEBI" id="CHEBI:30413"/>
    </ligand>
    <ligandPart>
        <name>Fe</name>
        <dbReference type="ChEBI" id="CHEBI:18248"/>
    </ligandPart>
</feature>
<keyword evidence="21" id="KW-1185">Reference proteome</keyword>
<reference evidence="20" key="1">
    <citation type="journal article" date="2020" name="Stud. Mycol.">
        <title>101 Dothideomycetes genomes: a test case for predicting lifestyles and emergence of pathogens.</title>
        <authorList>
            <person name="Haridas S."/>
            <person name="Albert R."/>
            <person name="Binder M."/>
            <person name="Bloem J."/>
            <person name="Labutti K."/>
            <person name="Salamov A."/>
            <person name="Andreopoulos B."/>
            <person name="Baker S."/>
            <person name="Barry K."/>
            <person name="Bills G."/>
            <person name="Bluhm B."/>
            <person name="Cannon C."/>
            <person name="Castanera R."/>
            <person name="Culley D."/>
            <person name="Daum C."/>
            <person name="Ezra D."/>
            <person name="Gonzalez J."/>
            <person name="Henrissat B."/>
            <person name="Kuo A."/>
            <person name="Liang C."/>
            <person name="Lipzen A."/>
            <person name="Lutzoni F."/>
            <person name="Magnuson J."/>
            <person name="Mondo S."/>
            <person name="Nolan M."/>
            <person name="Ohm R."/>
            <person name="Pangilinan J."/>
            <person name="Park H.-J."/>
            <person name="Ramirez L."/>
            <person name="Alfaro M."/>
            <person name="Sun H."/>
            <person name="Tritt A."/>
            <person name="Yoshinaga Y."/>
            <person name="Zwiers L.-H."/>
            <person name="Turgeon B."/>
            <person name="Goodwin S."/>
            <person name="Spatafora J."/>
            <person name="Crous P."/>
            <person name="Grigoriev I."/>
        </authorList>
    </citation>
    <scope>NUCLEOTIDE SEQUENCE</scope>
    <source>
        <strain evidence="20">CBS 122368</strain>
    </source>
</reference>
<dbReference type="AlphaFoldDB" id="A0A6A6I5Z1"/>
<dbReference type="PROSITE" id="PS52012">
    <property type="entry name" value="CFEM"/>
    <property type="match status" value="1"/>
</dbReference>
<proteinExistence type="inferred from homology"/>
<keyword evidence="17" id="KW-0812">Transmembrane</keyword>
<feature type="compositionally biased region" description="Polar residues" evidence="16">
    <location>
        <begin position="139"/>
        <end position="159"/>
    </location>
</feature>
<feature type="compositionally biased region" description="Low complexity" evidence="16">
    <location>
        <begin position="162"/>
        <end position="183"/>
    </location>
</feature>
<keyword evidence="13" id="KW-0325">Glycoprotein</keyword>
<evidence type="ECO:0000259" key="19">
    <source>
        <dbReference type="PROSITE" id="PS52012"/>
    </source>
</evidence>
<feature type="compositionally biased region" description="Low complexity" evidence="16">
    <location>
        <begin position="124"/>
        <end position="134"/>
    </location>
</feature>
<sequence>MHDILTAALALLLCAWFSTAQSLSSLPACSQACFGDDFGGCSSLDVACICANSAFINQVVSCAAASCSSEDLATTINFLEDLCQASGITLDLPATLTVQTSIQSLGATTTATGTTAPSAPFRVSSSIPSGTTSSDLGIETTSSGSELPYSTQTSSTTAAEGSPDAATSTQSTSPSATTKPSSSLSAGAAAGLAVGVTLFAVLGALGAFLFWRRRKRARKTAPGSDNLAAGGTDKEVTTISSNEPWYRGNVYYEADGTPRNELEDRHGIGIAQGRHRAAELGS</sequence>
<keyword evidence="4" id="KW-1003">Cell membrane</keyword>
<dbReference type="GeneID" id="54582967"/>
<evidence type="ECO:0000256" key="13">
    <source>
        <dbReference type="ARBA" id="ARBA00023180"/>
    </source>
</evidence>
<dbReference type="Pfam" id="PF05730">
    <property type="entry name" value="CFEM"/>
    <property type="match status" value="1"/>
</dbReference>
<feature type="transmembrane region" description="Helical" evidence="17">
    <location>
        <begin position="188"/>
        <end position="211"/>
    </location>
</feature>
<evidence type="ECO:0000256" key="15">
    <source>
        <dbReference type="PROSITE-ProRule" id="PRU01356"/>
    </source>
</evidence>